<reference evidence="3" key="2">
    <citation type="submission" date="2006-01" db="EMBL/GenBank/DDBJ databases">
        <authorList>
            <person name="Genoscope"/>
        </authorList>
    </citation>
    <scope>NUCLEOTIDE SEQUENCE</scope>
</reference>
<dbReference type="Pfam" id="PF01875">
    <property type="entry name" value="Memo"/>
    <property type="match status" value="1"/>
</dbReference>
<dbReference type="PANTHER" id="PTHR11060">
    <property type="entry name" value="PROTEIN MEMO1"/>
    <property type="match status" value="1"/>
</dbReference>
<dbReference type="EMBL" id="LT934425">
    <property type="protein sequence ID" value="SOH04724.1"/>
    <property type="molecule type" value="Genomic_DNA"/>
</dbReference>
<sequence length="267" mass="29473">MIRQPAVAGSFYSGDKSRLQHEIDTFIIKDCEKQSALGAVSPHAGYMYSGSIAGSLYSHITIPDLVVILSPNHTGYGKPYSIWPGGSWITPFGEIAVNEEAVDELVNSCHLIERDKEAHLYEHAAEVQIPFIQYFNQKTEIVVMTIASRKIQDLKTIGKCMSQMLQKLHPDALVVASSDMTHHEPQASANKKDNIAINEILALNEDGLYNKVRELRISMCGIYPAVIMLTCSKERGAKEAILVRYATSGDVTGDYDQVVGYAGIIIR</sequence>
<name>Q1PVM2_KUEST</name>
<dbReference type="KEGG" id="kst:KSMBR1_2227"/>
<dbReference type="AlphaFoldDB" id="Q1PVM2"/>
<dbReference type="NCBIfam" id="TIGR04336">
    <property type="entry name" value="AmmeMemoSam_B"/>
    <property type="match status" value="1"/>
</dbReference>
<reference evidence="3" key="1">
    <citation type="journal article" date="2006" name="Nature">
        <title>Deciphering the evolution and metabolism of an anammox bacterium from a community genome.</title>
        <authorList>
            <person name="Strous M."/>
            <person name="Pelletier E."/>
            <person name="Mangenot S."/>
            <person name="Rattei T."/>
            <person name="Lehner A."/>
            <person name="Taylor M.W."/>
            <person name="Horn M."/>
            <person name="Daims H."/>
            <person name="Bartol-Mavel D."/>
            <person name="Wincker P."/>
            <person name="Barbe V."/>
            <person name="Fonknechten N."/>
            <person name="Vallenet D."/>
            <person name="Segurens B."/>
            <person name="Schenowitz-Truong C."/>
            <person name="Medigue C."/>
            <person name="Collingro A."/>
            <person name="Snel B."/>
            <person name="Dutilh B.E."/>
            <person name="OpDenCamp H.J.M."/>
            <person name="vanDerDrift C."/>
            <person name="Cirpus I."/>
            <person name="vanDePas-Schoonen K.T."/>
            <person name="Harhangi H.R."/>
            <person name="vanNiftrik L."/>
            <person name="Schmid M."/>
            <person name="Keltjens J."/>
            <person name="vanDeVossenberg J."/>
            <person name="Kartal B."/>
            <person name="Meier H."/>
            <person name="Frishman D."/>
            <person name="Huynen M.A."/>
            <person name="Mewes H."/>
            <person name="Weissenbach J."/>
            <person name="Jetten M.S.M."/>
            <person name="Wagner M."/>
            <person name="LePaslier D."/>
        </authorList>
    </citation>
    <scope>NUCLEOTIDE SEQUENCE</scope>
</reference>
<evidence type="ECO:0000256" key="1">
    <source>
        <dbReference type="ARBA" id="ARBA00006315"/>
    </source>
</evidence>
<evidence type="ECO:0000313" key="4">
    <source>
        <dbReference type="EMBL" id="QII14235.1"/>
    </source>
</evidence>
<dbReference type="EMBL" id="CT573073">
    <property type="protein sequence ID" value="CAJ71273.1"/>
    <property type="molecule type" value="Genomic_DNA"/>
</dbReference>
<dbReference type="EMBL" id="CP049055">
    <property type="protein sequence ID" value="QII14235.1"/>
    <property type="molecule type" value="Genomic_DNA"/>
</dbReference>
<protein>
    <recommendedName>
        <fullName evidence="2">MEMO1 family protein KsCSTR_48580</fullName>
    </recommendedName>
</protein>
<evidence type="ECO:0000313" key="6">
    <source>
        <dbReference type="Proteomes" id="UP000221734"/>
    </source>
</evidence>
<dbReference type="PANTHER" id="PTHR11060:SF0">
    <property type="entry name" value="PROTEIN MEMO1"/>
    <property type="match status" value="1"/>
</dbReference>
<dbReference type="HAMAP" id="MF_00055">
    <property type="entry name" value="MEMO1"/>
    <property type="match status" value="1"/>
</dbReference>
<organism evidence="3">
    <name type="scientific">Kuenenia stuttgartiensis</name>
    <dbReference type="NCBI Taxonomy" id="174633"/>
    <lineage>
        <taxon>Bacteria</taxon>
        <taxon>Pseudomonadati</taxon>
        <taxon>Planctomycetota</taxon>
        <taxon>Candidatus Brocadiia</taxon>
        <taxon>Candidatus Brocadiales</taxon>
        <taxon>Candidatus Brocadiaceae</taxon>
        <taxon>Candidatus Kuenenia</taxon>
    </lineage>
</organism>
<reference evidence="5" key="4">
    <citation type="submission" date="2017-10" db="EMBL/GenBank/DDBJ databases">
        <authorList>
            <person name="Banno H."/>
            <person name="Chua N.-H."/>
        </authorList>
    </citation>
    <scope>NUCLEOTIDE SEQUENCE [LARGE SCALE GENOMIC DNA]</scope>
    <source>
        <strain evidence="5">Kuenenia_mbr1_ru-nijmegen</strain>
    </source>
</reference>
<accession>Q1PVM2</accession>
<dbReference type="RefSeq" id="WP_099325407.1">
    <property type="nucleotide sequence ID" value="NZ_CP049055.1"/>
</dbReference>
<dbReference type="OrthoDB" id="9785549at2"/>
<dbReference type="Proteomes" id="UP000221734">
    <property type="component" value="Chromosome Kuenenia_stuttgartiensis_MBR1"/>
</dbReference>
<evidence type="ECO:0000313" key="3">
    <source>
        <dbReference type="EMBL" id="CAJ71273.1"/>
    </source>
</evidence>
<dbReference type="CDD" id="cd07361">
    <property type="entry name" value="MEMO_like"/>
    <property type="match status" value="1"/>
</dbReference>
<comment type="similarity">
    <text evidence="1 2">Belongs to the MEMO1 family.</text>
</comment>
<reference evidence="6" key="3">
    <citation type="submission" date="2017-10" db="EMBL/GenBank/DDBJ databases">
        <authorList>
            <person name="Frank J."/>
        </authorList>
    </citation>
    <scope>NUCLEOTIDE SEQUENCE [LARGE SCALE GENOMIC DNA]</scope>
</reference>
<evidence type="ECO:0000256" key="2">
    <source>
        <dbReference type="HAMAP-Rule" id="MF_00055"/>
    </source>
</evidence>
<reference evidence="4 7" key="5">
    <citation type="submission" date="2020-02" db="EMBL/GenBank/DDBJ databases">
        <title>Newly sequenced genome of strain CSTR1 showed variability in Candidatus Kuenenia stuttgartiensis genomes.</title>
        <authorList>
            <person name="Ding C."/>
            <person name="Adrian L."/>
        </authorList>
    </citation>
    <scope>NUCLEOTIDE SEQUENCE [LARGE SCALE GENOMIC DNA]</scope>
    <source>
        <strain evidence="4 7">CSTR1</strain>
    </source>
</reference>
<dbReference type="Proteomes" id="UP000501926">
    <property type="component" value="Chromosome"/>
</dbReference>
<proteinExistence type="inferred from homology"/>
<gene>
    <name evidence="4" type="ORF">KsCSTR_48580</name>
    <name evidence="5" type="ORF">KSMBR1_2227</name>
    <name evidence="3" type="ORF">kustc0528</name>
</gene>
<evidence type="ECO:0000313" key="7">
    <source>
        <dbReference type="Proteomes" id="UP000501926"/>
    </source>
</evidence>
<evidence type="ECO:0000313" key="5">
    <source>
        <dbReference type="EMBL" id="SOH04724.1"/>
    </source>
</evidence>
<keyword evidence="6" id="KW-1185">Reference proteome</keyword>
<dbReference type="Gene3D" id="3.40.830.10">
    <property type="entry name" value="LigB-like"/>
    <property type="match status" value="1"/>
</dbReference>
<dbReference type="InterPro" id="IPR002737">
    <property type="entry name" value="MEMO1_fam"/>
</dbReference>